<dbReference type="GO" id="GO:0032259">
    <property type="term" value="P:methylation"/>
    <property type="evidence" value="ECO:0007669"/>
    <property type="project" value="UniProtKB-KW"/>
</dbReference>
<dbReference type="InterPro" id="IPR007213">
    <property type="entry name" value="Ppm1/Ppm2/Tcmp"/>
</dbReference>
<evidence type="ECO:0000256" key="3">
    <source>
        <dbReference type="ARBA" id="ARBA00022603"/>
    </source>
</evidence>
<organism evidence="7 8">
    <name type="scientific">Nocardia bovistercoris</name>
    <dbReference type="NCBI Taxonomy" id="2785916"/>
    <lineage>
        <taxon>Bacteria</taxon>
        <taxon>Bacillati</taxon>
        <taxon>Actinomycetota</taxon>
        <taxon>Actinomycetes</taxon>
        <taxon>Mycobacteriales</taxon>
        <taxon>Nocardiaceae</taxon>
        <taxon>Nocardia</taxon>
    </lineage>
</organism>
<dbReference type="PANTHER" id="PTHR43619:SF2">
    <property type="entry name" value="S-ADENOSYL-L-METHIONINE-DEPENDENT METHYLTRANSFERASES SUPERFAMILY PROTEIN"/>
    <property type="match status" value="1"/>
</dbReference>
<dbReference type="InterPro" id="IPR029063">
    <property type="entry name" value="SAM-dependent_MTases_sf"/>
</dbReference>
<protein>
    <recommendedName>
        <fullName evidence="6">S-adenosyl-L-methionine-dependent methyltransferase</fullName>
        <ecNumber evidence="6">2.1.1.-</ecNumber>
    </recommendedName>
</protein>
<dbReference type="NCBIfam" id="TIGR00027">
    <property type="entry name" value="mthyl_TIGR00027"/>
    <property type="match status" value="1"/>
</dbReference>
<keyword evidence="8" id="KW-1185">Reference proteome</keyword>
<evidence type="ECO:0000256" key="4">
    <source>
        <dbReference type="ARBA" id="ARBA00022679"/>
    </source>
</evidence>
<evidence type="ECO:0000313" key="7">
    <source>
        <dbReference type="EMBL" id="MBH0778405.1"/>
    </source>
</evidence>
<evidence type="ECO:0000256" key="2">
    <source>
        <dbReference type="ARBA" id="ARBA00008138"/>
    </source>
</evidence>
<proteinExistence type="inferred from homology"/>
<dbReference type="Gene3D" id="3.40.50.150">
    <property type="entry name" value="Vaccinia Virus protein VP39"/>
    <property type="match status" value="1"/>
</dbReference>
<accession>A0A931IEN5</accession>
<keyword evidence="5 6" id="KW-0949">S-adenosyl-L-methionine</keyword>
<dbReference type="InterPro" id="IPR011610">
    <property type="entry name" value="SAM_mthyl_Trfase_ML2640-like"/>
</dbReference>
<dbReference type="AlphaFoldDB" id="A0A931IEN5"/>
<gene>
    <name evidence="7" type="ORF">IT779_19185</name>
</gene>
<comment type="function">
    <text evidence="1 6">Exhibits S-adenosyl-L-methionine-dependent methyltransferase activity.</text>
</comment>
<dbReference type="EC" id="2.1.1.-" evidence="6"/>
<keyword evidence="4" id="KW-0808">Transferase</keyword>
<reference evidence="7" key="1">
    <citation type="submission" date="2020-11" db="EMBL/GenBank/DDBJ databases">
        <title>Nocardia NEAU-351.nov., a novel actinomycete isolated from the cow dung.</title>
        <authorList>
            <person name="Zhang X."/>
        </authorList>
    </citation>
    <scope>NUCLEOTIDE SEQUENCE</scope>
    <source>
        <strain evidence="7">NEAU-351</strain>
    </source>
</reference>
<name>A0A931IEN5_9NOCA</name>
<dbReference type="Pfam" id="PF04072">
    <property type="entry name" value="LCM"/>
    <property type="match status" value="1"/>
</dbReference>
<dbReference type="SUPFAM" id="SSF53335">
    <property type="entry name" value="S-adenosyl-L-methionine-dependent methyltransferases"/>
    <property type="match status" value="1"/>
</dbReference>
<evidence type="ECO:0000256" key="6">
    <source>
        <dbReference type="RuleBase" id="RU362030"/>
    </source>
</evidence>
<dbReference type="GO" id="GO:0008168">
    <property type="term" value="F:methyltransferase activity"/>
    <property type="evidence" value="ECO:0007669"/>
    <property type="project" value="UniProtKB-UniRule"/>
</dbReference>
<dbReference type="Proteomes" id="UP000655751">
    <property type="component" value="Unassembled WGS sequence"/>
</dbReference>
<evidence type="ECO:0000256" key="5">
    <source>
        <dbReference type="ARBA" id="ARBA00022691"/>
    </source>
</evidence>
<comment type="caution">
    <text evidence="7">The sequence shown here is derived from an EMBL/GenBank/DDBJ whole genome shotgun (WGS) entry which is preliminary data.</text>
</comment>
<evidence type="ECO:0000256" key="1">
    <source>
        <dbReference type="ARBA" id="ARBA00003907"/>
    </source>
</evidence>
<comment type="similarity">
    <text evidence="2 6">Belongs to the UPF0677 family.</text>
</comment>
<dbReference type="PANTHER" id="PTHR43619">
    <property type="entry name" value="S-ADENOSYL-L-METHIONINE-DEPENDENT METHYLTRANSFERASE YKTD-RELATED"/>
    <property type="match status" value="1"/>
</dbReference>
<keyword evidence="3 6" id="KW-0489">Methyltransferase</keyword>
<sequence length="280" mass="30695">MQVGQPSRTAMAVARARAYHQVADEPRVFTDPLAVRIIGESGLRADEFDRGIDEDIVRRRRLMIAARSRFADDVVARAVDRGVDQVVILGAGLDTTAYRDTRSRVRYFEVDHPDTQGWKRRRLAETGIEIPPSLTFAPIDFEESTLATGLAEAGLDRTRGAVFVWLGVAMYLTKASIDDTLGYIAGHGDASEVVFDYIYPAAPAADEASARRQARADRVAAAGEPWLSFFTADEIRHTLSTCGFEQVRDRSAAEVLDGYGIRTVMGPADSVVHLIHASKG</sequence>
<dbReference type="EMBL" id="JADMLG010000007">
    <property type="protein sequence ID" value="MBH0778405.1"/>
    <property type="molecule type" value="Genomic_DNA"/>
</dbReference>
<evidence type="ECO:0000313" key="8">
    <source>
        <dbReference type="Proteomes" id="UP000655751"/>
    </source>
</evidence>